<reference evidence="3" key="1">
    <citation type="submission" date="2020-09" db="EMBL/GenBank/DDBJ databases">
        <title>Sphingomonas sp., a new species isolated from pork steak.</title>
        <authorList>
            <person name="Heidler von Heilborn D."/>
        </authorList>
    </citation>
    <scope>NUCLEOTIDE SEQUENCE [LARGE SCALE GENOMIC DNA]</scope>
    <source>
        <plasmid evidence="3">punnamed1</plasmid>
    </source>
</reference>
<evidence type="ECO:0000313" key="3">
    <source>
        <dbReference type="Proteomes" id="UP000595894"/>
    </source>
</evidence>
<dbReference type="EMBL" id="CP061036">
    <property type="protein sequence ID" value="QQV79367.1"/>
    <property type="molecule type" value="Genomic_DNA"/>
</dbReference>
<dbReference type="InterPro" id="IPR005534">
    <property type="entry name" value="Curli_assmbl/transp-comp_CsgG"/>
</dbReference>
<dbReference type="Proteomes" id="UP000595894">
    <property type="component" value="Plasmid punnamed1"/>
</dbReference>
<geneLocation type="plasmid" evidence="2 3">
    <name>punnamed1</name>
</geneLocation>
<evidence type="ECO:0000313" key="2">
    <source>
        <dbReference type="EMBL" id="QQV79367.1"/>
    </source>
</evidence>
<evidence type="ECO:0000256" key="1">
    <source>
        <dbReference type="SAM" id="MobiDB-lite"/>
    </source>
</evidence>
<evidence type="ECO:0008006" key="4">
    <source>
        <dbReference type="Google" id="ProtNLM"/>
    </source>
</evidence>
<dbReference type="GO" id="GO:0030288">
    <property type="term" value="C:outer membrane-bounded periplasmic space"/>
    <property type="evidence" value="ECO:0007669"/>
    <property type="project" value="InterPro"/>
</dbReference>
<feature type="region of interest" description="Disordered" evidence="1">
    <location>
        <begin position="21"/>
        <end position="53"/>
    </location>
</feature>
<protein>
    <recommendedName>
        <fullName evidence="4">Curli production assembly/transport component CsgG</fullName>
    </recommendedName>
</protein>
<feature type="region of interest" description="Disordered" evidence="1">
    <location>
        <begin position="297"/>
        <end position="325"/>
    </location>
</feature>
<name>A0A974NYR3_9SPHN</name>
<keyword evidence="2" id="KW-0614">Plasmid</keyword>
<dbReference type="AlphaFoldDB" id="A0A974NYR3"/>
<organism evidence="2 3">
    <name type="scientific">Sphingomonas aliaeris</name>
    <dbReference type="NCBI Taxonomy" id="2759526"/>
    <lineage>
        <taxon>Bacteria</taxon>
        <taxon>Pseudomonadati</taxon>
        <taxon>Pseudomonadota</taxon>
        <taxon>Alphaproteobacteria</taxon>
        <taxon>Sphingomonadales</taxon>
        <taxon>Sphingomonadaceae</taxon>
        <taxon>Sphingomonas</taxon>
    </lineage>
</organism>
<gene>
    <name evidence="2" type="ORF">H5J25_18740</name>
</gene>
<keyword evidence="3" id="KW-1185">Reference proteome</keyword>
<accession>A0A974NYR3</accession>
<dbReference type="KEGG" id="sari:H5J25_18740"/>
<dbReference type="Pfam" id="PF03783">
    <property type="entry name" value="CsgG"/>
    <property type="match status" value="1"/>
</dbReference>
<sequence>MATATTALIAPTALIALTATRSSRWLPRPKRQRGSATRPSTGPRRRRRPVRNRTTILAVTAALAAVTPSTLYAQKLGQGGTGVDETTELPRCATPLGVAALIEQKAASATDNLSPQLQALMRMAEMQNGGSTATVDPLPLVKLMAARSGCFAVADRGAAFDALERERALAGGTARPVTKADYLIQVQVLYSDAKARESGGGLGGAFGGAVGLKSKTLESQVLLTLVNVDTGIQEAVASGSARKKDLGVVGGGLLLGLGVGALGGTYGSTDIGKITSLAMLDAYRKLVADAQPRLASRQRVAPQAGTGVLPTAGTAPAVTSAPPGK</sequence>
<proteinExistence type="predicted"/>